<name>A0AAV9GSI1_9PEZI</name>
<dbReference type="Proteomes" id="UP001321760">
    <property type="component" value="Unassembled WGS sequence"/>
</dbReference>
<dbReference type="AlphaFoldDB" id="A0AAV9GSI1"/>
<dbReference type="InterPro" id="IPR011050">
    <property type="entry name" value="Pectin_lyase_fold/virulence"/>
</dbReference>
<keyword evidence="2" id="KW-0456">Lyase</keyword>
<keyword evidence="3" id="KW-1185">Reference proteome</keyword>
<dbReference type="EMBL" id="MU865929">
    <property type="protein sequence ID" value="KAK4451202.1"/>
    <property type="molecule type" value="Genomic_DNA"/>
</dbReference>
<reference evidence="2" key="2">
    <citation type="submission" date="2023-05" db="EMBL/GenBank/DDBJ databases">
        <authorList>
            <consortium name="Lawrence Berkeley National Laboratory"/>
            <person name="Steindorff A."/>
            <person name="Hensen N."/>
            <person name="Bonometti L."/>
            <person name="Westerberg I."/>
            <person name="Brannstrom I.O."/>
            <person name="Guillou S."/>
            <person name="Cros-Aarteil S."/>
            <person name="Calhoun S."/>
            <person name="Haridas S."/>
            <person name="Kuo A."/>
            <person name="Mondo S."/>
            <person name="Pangilinan J."/>
            <person name="Riley R."/>
            <person name="Labutti K."/>
            <person name="Andreopoulos B."/>
            <person name="Lipzen A."/>
            <person name="Chen C."/>
            <person name="Yanf M."/>
            <person name="Daum C."/>
            <person name="Ng V."/>
            <person name="Clum A."/>
            <person name="Ohm R."/>
            <person name="Martin F."/>
            <person name="Silar P."/>
            <person name="Natvig D."/>
            <person name="Lalanne C."/>
            <person name="Gautier V."/>
            <person name="Ament-Velasquez S.L."/>
            <person name="Kruys A."/>
            <person name="Hutchinson M.I."/>
            <person name="Powell A.J."/>
            <person name="Barry K."/>
            <person name="Miller A.N."/>
            <person name="Grigoriev I.V."/>
            <person name="Debuchy R."/>
            <person name="Gladieux P."/>
            <person name="Thoren M.H."/>
            <person name="Johannesson H."/>
        </authorList>
    </citation>
    <scope>NUCLEOTIDE SEQUENCE</scope>
    <source>
        <strain evidence="2">PSN243</strain>
    </source>
</reference>
<evidence type="ECO:0000256" key="1">
    <source>
        <dbReference type="SAM" id="SignalP"/>
    </source>
</evidence>
<sequence>MKGLLLLASLLVPAAALEIFVSPDGVDTNDGSQAGPLKTIPAAQRVVQAQLAKSSTENITVQLAPGTYTLTTPLRLTDKDSGKPGTPVRWVGRDAILSGGIEVTGWTAGADGIFSANVPVGTKSRNLYVNGKASNFARRKINRRDLQYTTTSVKWSNSGLDWITSVPGIDKAEIRWINSFTDRYAPILSVKNRELVMKQNWWFLNTWGYDHIGKPNADFGVWIQNARNLLSEGGQFYLDSAAGKVYYKPLSGENMATAKTYLGVLETLVAVGGTAYNSPAHDITFSGINFAHTTWNAPSEIGYVDQQTGGHLCENKTYTPSNFESARPWWCQMPSAVQVSAANNIVLTGGSYTQLGGGGVGIGNDANAHLSGVGLGASRVSVTDAYFTQIMGNSITAGGIRADAHHPSNPAMTNSYIDISNNIFYNVSTLFSSTVPIFASYVQYSTINYNDIDTTPYSAICLGYGWGSNDAGGTSEYVNRGLYSFQPRYTTPTISKNNRIQGNLIHRYGYGHTDLGALYTLSVCPSTYITENYAFDSTGFGMYTDEGSHSYIISNNVLMSTGIWSAVNGANTINNTYTGNFYRQGANRQGNTQISDVNQAPIAARKIAYRAGVQPLKRTGRPTTNPTNLADGAVTLSSRNGRLAVSIDNFDDAPFTDVDIAFSGNNAGSFSKVDVPTAVNGNSAATATYSVSGTNRPSKGGRNGVVVESPALCLLAQRMCGLFPSSKSKYETRQPCTAKRAPQCFHMGGSEAETSFGRAEDNTRILNVDDFVCTR</sequence>
<evidence type="ECO:0000313" key="2">
    <source>
        <dbReference type="EMBL" id="KAK4451202.1"/>
    </source>
</evidence>
<organism evidence="2 3">
    <name type="scientific">Podospora aff. communis PSN243</name>
    <dbReference type="NCBI Taxonomy" id="3040156"/>
    <lineage>
        <taxon>Eukaryota</taxon>
        <taxon>Fungi</taxon>
        <taxon>Dikarya</taxon>
        <taxon>Ascomycota</taxon>
        <taxon>Pezizomycotina</taxon>
        <taxon>Sordariomycetes</taxon>
        <taxon>Sordariomycetidae</taxon>
        <taxon>Sordariales</taxon>
        <taxon>Podosporaceae</taxon>
        <taxon>Podospora</taxon>
    </lineage>
</organism>
<protein>
    <submittedName>
        <fullName evidence="2">Pectin lyase</fullName>
    </submittedName>
</protein>
<reference evidence="2" key="1">
    <citation type="journal article" date="2023" name="Mol. Phylogenet. Evol.">
        <title>Genome-scale phylogeny and comparative genomics of the fungal order Sordariales.</title>
        <authorList>
            <person name="Hensen N."/>
            <person name="Bonometti L."/>
            <person name="Westerberg I."/>
            <person name="Brannstrom I.O."/>
            <person name="Guillou S."/>
            <person name="Cros-Aarteil S."/>
            <person name="Calhoun S."/>
            <person name="Haridas S."/>
            <person name="Kuo A."/>
            <person name="Mondo S."/>
            <person name="Pangilinan J."/>
            <person name="Riley R."/>
            <person name="LaButti K."/>
            <person name="Andreopoulos B."/>
            <person name="Lipzen A."/>
            <person name="Chen C."/>
            <person name="Yan M."/>
            <person name="Daum C."/>
            <person name="Ng V."/>
            <person name="Clum A."/>
            <person name="Steindorff A."/>
            <person name="Ohm R.A."/>
            <person name="Martin F."/>
            <person name="Silar P."/>
            <person name="Natvig D.O."/>
            <person name="Lalanne C."/>
            <person name="Gautier V."/>
            <person name="Ament-Velasquez S.L."/>
            <person name="Kruys A."/>
            <person name="Hutchinson M.I."/>
            <person name="Powell A.J."/>
            <person name="Barry K."/>
            <person name="Miller A.N."/>
            <person name="Grigoriev I.V."/>
            <person name="Debuchy R."/>
            <person name="Gladieux P."/>
            <person name="Hiltunen Thoren M."/>
            <person name="Johannesson H."/>
        </authorList>
    </citation>
    <scope>NUCLEOTIDE SEQUENCE</scope>
    <source>
        <strain evidence="2">PSN243</strain>
    </source>
</reference>
<comment type="caution">
    <text evidence="2">The sequence shown here is derived from an EMBL/GenBank/DDBJ whole genome shotgun (WGS) entry which is preliminary data.</text>
</comment>
<keyword evidence="1" id="KW-0732">Signal</keyword>
<dbReference type="PANTHER" id="PTHR36453">
    <property type="entry name" value="SECRETED PROTEIN-RELATED"/>
    <property type="match status" value="1"/>
</dbReference>
<feature type="chain" id="PRO_5043642390" evidence="1">
    <location>
        <begin position="17"/>
        <end position="775"/>
    </location>
</feature>
<feature type="signal peptide" evidence="1">
    <location>
        <begin position="1"/>
        <end position="16"/>
    </location>
</feature>
<dbReference type="SUPFAM" id="SSF51126">
    <property type="entry name" value="Pectin lyase-like"/>
    <property type="match status" value="1"/>
</dbReference>
<dbReference type="GO" id="GO:0016829">
    <property type="term" value="F:lyase activity"/>
    <property type="evidence" value="ECO:0007669"/>
    <property type="project" value="UniProtKB-KW"/>
</dbReference>
<dbReference type="PANTHER" id="PTHR36453:SF2">
    <property type="entry name" value="APPLE DOMAIN-CONTAINING PROTEIN"/>
    <property type="match status" value="1"/>
</dbReference>
<proteinExistence type="predicted"/>
<dbReference type="InterPro" id="IPR012334">
    <property type="entry name" value="Pectin_lyas_fold"/>
</dbReference>
<evidence type="ECO:0000313" key="3">
    <source>
        <dbReference type="Proteomes" id="UP001321760"/>
    </source>
</evidence>
<dbReference type="Gene3D" id="2.160.20.10">
    <property type="entry name" value="Single-stranded right-handed beta-helix, Pectin lyase-like"/>
    <property type="match status" value="2"/>
</dbReference>
<gene>
    <name evidence="2" type="ORF">QBC34DRAFT_458742</name>
</gene>
<accession>A0AAV9GSI1</accession>